<feature type="compositionally biased region" description="Acidic residues" evidence="1">
    <location>
        <begin position="1058"/>
        <end position="1070"/>
    </location>
</feature>
<dbReference type="InterPro" id="IPR053873">
    <property type="entry name" value="CATSPERG_C"/>
</dbReference>
<dbReference type="EMBL" id="JADGIZ020000003">
    <property type="protein sequence ID" value="KAL2919387.1"/>
    <property type="molecule type" value="Genomic_DNA"/>
</dbReference>
<evidence type="ECO:0000313" key="6">
    <source>
        <dbReference type="Proteomes" id="UP001527925"/>
    </source>
</evidence>
<feature type="domain" description="CATSPERG C-terminal" evidence="3">
    <location>
        <begin position="737"/>
        <end position="909"/>
    </location>
</feature>
<evidence type="ECO:0000259" key="3">
    <source>
        <dbReference type="Pfam" id="PF22846"/>
    </source>
</evidence>
<feature type="compositionally biased region" description="Gly residues" evidence="1">
    <location>
        <begin position="1104"/>
        <end position="1119"/>
    </location>
</feature>
<feature type="region of interest" description="Disordered" evidence="1">
    <location>
        <begin position="1057"/>
        <end position="1123"/>
    </location>
</feature>
<dbReference type="Pfam" id="PF22846">
    <property type="entry name" value="CATSPERG_C"/>
    <property type="match status" value="1"/>
</dbReference>
<organism evidence="5 6">
    <name type="scientific">Polyrhizophydium stewartii</name>
    <dbReference type="NCBI Taxonomy" id="2732419"/>
    <lineage>
        <taxon>Eukaryota</taxon>
        <taxon>Fungi</taxon>
        <taxon>Fungi incertae sedis</taxon>
        <taxon>Chytridiomycota</taxon>
        <taxon>Chytridiomycota incertae sedis</taxon>
        <taxon>Chytridiomycetes</taxon>
        <taxon>Rhizophydiales</taxon>
        <taxon>Rhizophydiales incertae sedis</taxon>
        <taxon>Polyrhizophydium</taxon>
    </lineage>
</organism>
<feature type="compositionally biased region" description="Basic residues" evidence="1">
    <location>
        <begin position="1182"/>
        <end position="1195"/>
    </location>
</feature>
<protein>
    <recommendedName>
        <fullName evidence="7">Transmembrane protein</fullName>
    </recommendedName>
</protein>
<evidence type="ECO:0008006" key="7">
    <source>
        <dbReference type="Google" id="ProtNLM"/>
    </source>
</evidence>
<keyword evidence="2" id="KW-1133">Transmembrane helix</keyword>
<dbReference type="PANTHER" id="PTHR14327">
    <property type="entry name" value="CATION CHANNEL SPERM-ASSOCIATED PROTEIN SUBUNIT GAMMA"/>
    <property type="match status" value="1"/>
</dbReference>
<evidence type="ECO:0000256" key="1">
    <source>
        <dbReference type="SAM" id="MobiDB-lite"/>
    </source>
</evidence>
<name>A0ABR4NIM2_9FUNG</name>
<feature type="region of interest" description="Disordered" evidence="1">
    <location>
        <begin position="1166"/>
        <end position="1195"/>
    </location>
</feature>
<keyword evidence="2" id="KW-0812">Transmembrane</keyword>
<keyword evidence="2" id="KW-0472">Membrane</keyword>
<dbReference type="InterPro" id="IPR028246">
    <property type="entry name" value="CATSPERG"/>
</dbReference>
<evidence type="ECO:0000259" key="4">
    <source>
        <dbReference type="Pfam" id="PF22851"/>
    </source>
</evidence>
<dbReference type="InterPro" id="IPR053874">
    <property type="entry name" value="CATSPERG_Ig-like"/>
</dbReference>
<evidence type="ECO:0000313" key="5">
    <source>
        <dbReference type="EMBL" id="KAL2919387.1"/>
    </source>
</evidence>
<evidence type="ECO:0000256" key="2">
    <source>
        <dbReference type="SAM" id="Phobius"/>
    </source>
</evidence>
<gene>
    <name evidence="5" type="ORF">HK105_201031</name>
</gene>
<proteinExistence type="predicted"/>
<keyword evidence="6" id="KW-1185">Reference proteome</keyword>
<comment type="caution">
    <text evidence="5">The sequence shown here is derived from an EMBL/GenBank/DDBJ whole genome shotgun (WGS) entry which is preliminary data.</text>
</comment>
<dbReference type="Pfam" id="PF22851">
    <property type="entry name" value="CATSPERG_Ig-like"/>
    <property type="match status" value="1"/>
</dbReference>
<accession>A0ABR4NIM2</accession>
<feature type="transmembrane region" description="Helical" evidence="2">
    <location>
        <begin position="895"/>
        <end position="919"/>
    </location>
</feature>
<dbReference type="Proteomes" id="UP001527925">
    <property type="component" value="Unassembled WGS sequence"/>
</dbReference>
<sequence>MPTAYKWDWTVVPRTQANWNYTAAAVAWVPASAVVPLANYYLKLRIANTADGSACGVCVAELANLGGFPEIYADIKQPALSPGSLNNTWIADLTPGISDWTIPFSTAASSIVSVTVTTGRILSPRLEFGGIESLIVVIPVSWLPLSSSISLQTAASPLMDPTFSASISVQVNDLAGVAPLWIAVAGSTAGTVLLASSDELATFKTLSASFPSSVKAGVDVCNSQASGTPRISNAAVVGGTLLMHTQGGIIAANATLARAASASSPSATELWSNILSSCISRMSVPTQQPPANASLWSPIVFIGSGTDAGRAWWLRAEGFAVAELLDSRNNSLKAALFPSASVAVLDAAAPSTGPRAVFFLVQSGAAYYLAKYTVDTRAWSLVFCFPTAVPAFTENTGLTPFQRIWNITLDVTDAFSGLLTLGSTQSVTLTRIAFHAGVSPSLFVYGNALFYSPNLGDTMFYARGFGVNTVTAISSTPSGAFAIETSDNQLWLGKAGSSRLIPLARARAAGSGSLTYVPFFDSNGRLFELSLSYSAVSGGSATVSRGQVAYADIVGFSEMANSLACPISGASFRYSPTPHKLRSLRVPVRAVENKTIPAIDESIVALPTIPQAIFLDKWESFSFDVVLKASASLSAVKLNTRSSSSSFVQVETKRHIDVETNTVTYSVFVVDLGLAGTQMTGTPYLPTAISMTLVGSSLGCALDSETGSNTVSIAVYAGCPLHKELVFSDQSHSAWVCYDELNTVPCILFDEQYIPKLAIRDQLLGVDMPLMNNYLARIVGGGKSLDAIAMYSDDEIAAINPISGADVNSLVWMADNSATHNGRAILSPSTGLRWACHRKSPCSDILPTPQSPSFYFVLEVAADPEVFSYTLPVRETYCNLTARMVVRLYNISPSLVASSMAIFGTTAICILALIVGILVERYVEWRTFGRVGPSDDDFGMFSSTVRPSYTSPSKRPSSKGGMNAGAYLGGGGVVFNGSAAVGSYTYGAGAGSAGQGSAAFSDGTYRGATGVGANDGADSAAVGDGYAGDGGMGGSHGGLSSGMPGYTPSIIRHRTTDDIPEEEEEDDDQDPFGRPVYGLDGARRTTRRRSQEQPVITEDDEGSDGNGRGDGLRGNGRLGGAIAEGRLVEQHDIFDDDDDDEDDVRAVGGGIDDQIAAELDIDTDEEAVGGNAMGSMSSMSKLRLRSTKRSNKGRE</sequence>
<dbReference type="PANTHER" id="PTHR14327:SF1">
    <property type="entry name" value="CATION CHANNEL SPERM-ASSOCIATED AUXILIARY SUBUNIT GAMMA"/>
    <property type="match status" value="1"/>
</dbReference>
<reference evidence="5 6" key="1">
    <citation type="submission" date="2023-09" db="EMBL/GenBank/DDBJ databases">
        <title>Pangenome analysis of Batrachochytrium dendrobatidis and related Chytrids.</title>
        <authorList>
            <person name="Yacoub M.N."/>
            <person name="Stajich J.E."/>
            <person name="James T.Y."/>
        </authorList>
    </citation>
    <scope>NUCLEOTIDE SEQUENCE [LARGE SCALE GENOMIC DNA]</scope>
    <source>
        <strain evidence="5 6">JEL0888</strain>
    </source>
</reference>
<feature type="domain" description="CATSPERG Ig-like" evidence="4">
    <location>
        <begin position="609"/>
        <end position="708"/>
    </location>
</feature>
<feature type="compositionally biased region" description="Low complexity" evidence="1">
    <location>
        <begin position="1169"/>
        <end position="1181"/>
    </location>
</feature>